<name>A0AAD9J7P7_9ANNE</name>
<dbReference type="AlphaFoldDB" id="A0AAD9J7P7"/>
<organism evidence="1 2">
    <name type="scientific">Paralvinella palmiformis</name>
    <dbReference type="NCBI Taxonomy" id="53620"/>
    <lineage>
        <taxon>Eukaryota</taxon>
        <taxon>Metazoa</taxon>
        <taxon>Spiralia</taxon>
        <taxon>Lophotrochozoa</taxon>
        <taxon>Annelida</taxon>
        <taxon>Polychaeta</taxon>
        <taxon>Sedentaria</taxon>
        <taxon>Canalipalpata</taxon>
        <taxon>Terebellida</taxon>
        <taxon>Terebelliformia</taxon>
        <taxon>Alvinellidae</taxon>
        <taxon>Paralvinella</taxon>
    </lineage>
</organism>
<dbReference type="EMBL" id="JAODUP010000511">
    <property type="protein sequence ID" value="KAK2148167.1"/>
    <property type="molecule type" value="Genomic_DNA"/>
</dbReference>
<keyword evidence="2" id="KW-1185">Reference proteome</keyword>
<proteinExistence type="predicted"/>
<protein>
    <submittedName>
        <fullName evidence="1">Uncharacterized protein</fullName>
    </submittedName>
</protein>
<evidence type="ECO:0000313" key="1">
    <source>
        <dbReference type="EMBL" id="KAK2148167.1"/>
    </source>
</evidence>
<accession>A0AAD9J7P7</accession>
<gene>
    <name evidence="1" type="ORF">LSH36_511g00006</name>
</gene>
<dbReference type="Proteomes" id="UP001208570">
    <property type="component" value="Unassembled WGS sequence"/>
</dbReference>
<sequence>MLFLCTFSGYVNHLNEAYNTAKFTYHAGSSLSLHHINKCRLRKKSIKTFSEISMCMHAMQMESVKMYCGAFPKSKMMMVGVIYGHFCAHSRLKGPSDLQR</sequence>
<evidence type="ECO:0000313" key="2">
    <source>
        <dbReference type="Proteomes" id="UP001208570"/>
    </source>
</evidence>
<reference evidence="1" key="1">
    <citation type="journal article" date="2023" name="Mol. Biol. Evol.">
        <title>Third-Generation Sequencing Reveals the Adaptive Role of the Epigenome in Three Deep-Sea Polychaetes.</title>
        <authorList>
            <person name="Perez M."/>
            <person name="Aroh O."/>
            <person name="Sun Y."/>
            <person name="Lan Y."/>
            <person name="Juniper S.K."/>
            <person name="Young C.R."/>
            <person name="Angers B."/>
            <person name="Qian P.Y."/>
        </authorList>
    </citation>
    <scope>NUCLEOTIDE SEQUENCE</scope>
    <source>
        <strain evidence="1">P08H-3</strain>
    </source>
</reference>
<comment type="caution">
    <text evidence="1">The sequence shown here is derived from an EMBL/GenBank/DDBJ whole genome shotgun (WGS) entry which is preliminary data.</text>
</comment>